<dbReference type="AlphaFoldDB" id="A0A7W7H4R7"/>
<proteinExistence type="predicted"/>
<reference evidence="1 2" key="1">
    <citation type="submission" date="2020-08" db="EMBL/GenBank/DDBJ databases">
        <title>Sequencing the genomes of 1000 actinobacteria strains.</title>
        <authorList>
            <person name="Klenk H.-P."/>
        </authorList>
    </citation>
    <scope>NUCLEOTIDE SEQUENCE [LARGE SCALE GENOMIC DNA]</scope>
    <source>
        <strain evidence="1 2">DSM 45809</strain>
    </source>
</reference>
<dbReference type="RefSeq" id="WP_185044226.1">
    <property type="nucleotide sequence ID" value="NZ_BAABFG010000005.1"/>
</dbReference>
<evidence type="ECO:0000313" key="2">
    <source>
        <dbReference type="Proteomes" id="UP000546162"/>
    </source>
</evidence>
<dbReference type="EMBL" id="JACHNB010000001">
    <property type="protein sequence ID" value="MBB4744005.1"/>
    <property type="molecule type" value="Genomic_DNA"/>
</dbReference>
<organism evidence="1 2">
    <name type="scientific">Actinoplanes octamycinicus</name>
    <dbReference type="NCBI Taxonomy" id="135948"/>
    <lineage>
        <taxon>Bacteria</taxon>
        <taxon>Bacillati</taxon>
        <taxon>Actinomycetota</taxon>
        <taxon>Actinomycetes</taxon>
        <taxon>Micromonosporales</taxon>
        <taxon>Micromonosporaceae</taxon>
        <taxon>Actinoplanes</taxon>
    </lineage>
</organism>
<evidence type="ECO:0000313" key="1">
    <source>
        <dbReference type="EMBL" id="MBB4744005.1"/>
    </source>
</evidence>
<name>A0A7W7H4R7_9ACTN</name>
<accession>A0A7W7H4R7</accession>
<sequence length="97" mass="9904">MATGTRWAGSGRIAGTSDALAALTWINAAAANLATIGALAHAIQPATHTDLDAPDLAKQLPTYDTIRPLLPWTGLRRGTTIAAASSTAAAAARRRDA</sequence>
<gene>
    <name evidence="1" type="ORF">BJY16_007464</name>
</gene>
<keyword evidence="2" id="KW-1185">Reference proteome</keyword>
<protein>
    <submittedName>
        <fullName evidence="1">Uncharacterized protein</fullName>
    </submittedName>
</protein>
<dbReference type="Proteomes" id="UP000546162">
    <property type="component" value="Unassembled WGS sequence"/>
</dbReference>
<comment type="caution">
    <text evidence="1">The sequence shown here is derived from an EMBL/GenBank/DDBJ whole genome shotgun (WGS) entry which is preliminary data.</text>
</comment>